<reference evidence="3 4" key="1">
    <citation type="submission" date="2020-08" db="EMBL/GenBank/DDBJ databases">
        <title>Genomic Encyclopedia of Type Strains, Phase IV (KMG-IV): sequencing the most valuable type-strain genomes for metagenomic binning, comparative biology and taxonomic classification.</title>
        <authorList>
            <person name="Goeker M."/>
        </authorList>
    </citation>
    <scope>NUCLEOTIDE SEQUENCE [LARGE SCALE GENOMIC DNA]</scope>
    <source>
        <strain evidence="3 4">DSM 24163</strain>
    </source>
</reference>
<accession>A0A7W8D351</accession>
<keyword evidence="3" id="KW-0378">Hydrolase</keyword>
<feature type="region of interest" description="Disordered" evidence="1">
    <location>
        <begin position="682"/>
        <end position="701"/>
    </location>
</feature>
<dbReference type="Pfam" id="PF12969">
    <property type="entry name" value="DUF3857"/>
    <property type="match status" value="1"/>
</dbReference>
<evidence type="ECO:0000259" key="2">
    <source>
        <dbReference type="Pfam" id="PF12969"/>
    </source>
</evidence>
<keyword evidence="4" id="KW-1185">Reference proteome</keyword>
<feature type="domain" description="DUF3857" evidence="2">
    <location>
        <begin position="91"/>
        <end position="256"/>
    </location>
</feature>
<dbReference type="GO" id="GO:0006508">
    <property type="term" value="P:proteolysis"/>
    <property type="evidence" value="ECO:0007669"/>
    <property type="project" value="UniProtKB-KW"/>
</dbReference>
<dbReference type="InterPro" id="IPR024618">
    <property type="entry name" value="DUF3857"/>
</dbReference>
<dbReference type="EMBL" id="JACHHP010000001">
    <property type="protein sequence ID" value="MBB5207088.1"/>
    <property type="molecule type" value="Genomic_DNA"/>
</dbReference>
<name>A0A7W8D351_9GAMM</name>
<sequence length="701" mass="77934">MRTRQRQGWAAVIVWLALVGIGVGVGGAHGAEPVREVRSGDYVFSVAPPPAFVEPLDIASAWDEPGETAPFAADARWRLWLADTQVDRRHGGRVRYVDYAYEAVSQELVGEAAKVQIDFSPEFEQLTLHAVELRREGRWSNRLVPERVTLARREAEFERDMATGTVTALLVLDDVRAGDVVRMRYSVTGANPILAGQIDEYAGFGWTQPQLHRRLRVLFAPGTQIAEQRHAGVPVRREVTRPDAVEVVYEQKRIAAFRDEGIYPRWYEPIPGVTVGQRRSWSEVATWAGTLYPPPAALSAGLRERLSAWRALPDDEARLAAALRAVQEEVRYFGVEIGESTHRPAEPAVVWERRYGDCKDKVRLLVTVLGELGIAAQPALVSAQRGRGVADLPPSGASFDHVIARVQLGDSVLWLDPTATQQRGSPRELAVGDFGLALPVMAGSDRLVPVTRPAAAVDAVRALTTFVVEGDAVLMSVDTEYRGAAAERQRLSLVTRGREALDRQYADHYRRVFGELDVVEPLALDDVAVENMVRARERYRLTAPWAEAGPGQRLLDVPIDHIGGETMLPAVLERTAPLPLNHPVRIEQTTRIELPAGWRWIGRADDETFEDQALHFTTATRQASDGAIVVERSLRSTADAVPVEMLRDHFRLRRSINDSLSQRIVLALPAEEATRQRDRRLNGLMRDLMDEKARKGRHGAQ</sequence>
<dbReference type="SUPFAM" id="SSF54001">
    <property type="entry name" value="Cysteine proteinases"/>
    <property type="match status" value="1"/>
</dbReference>
<dbReference type="AlphaFoldDB" id="A0A7W8D351"/>
<gene>
    <name evidence="3" type="ORF">HNQ52_000604</name>
</gene>
<proteinExistence type="predicted"/>
<evidence type="ECO:0000313" key="4">
    <source>
        <dbReference type="Proteomes" id="UP000521199"/>
    </source>
</evidence>
<comment type="caution">
    <text evidence="3">The sequence shown here is derived from an EMBL/GenBank/DDBJ whole genome shotgun (WGS) entry which is preliminary data.</text>
</comment>
<keyword evidence="3" id="KW-0645">Protease</keyword>
<dbReference type="Gene3D" id="2.60.40.3140">
    <property type="match status" value="1"/>
</dbReference>
<dbReference type="Proteomes" id="UP000521199">
    <property type="component" value="Unassembled WGS sequence"/>
</dbReference>
<feature type="compositionally biased region" description="Basic and acidic residues" evidence="1">
    <location>
        <begin position="682"/>
        <end position="693"/>
    </location>
</feature>
<protein>
    <submittedName>
        <fullName evidence="3">Transglutaminase-like putative cysteine protease</fullName>
    </submittedName>
</protein>
<dbReference type="GO" id="GO:0008233">
    <property type="term" value="F:peptidase activity"/>
    <property type="evidence" value="ECO:0007669"/>
    <property type="project" value="UniProtKB-KW"/>
</dbReference>
<organism evidence="3 4">
    <name type="scientific">Chiayiivirga flava</name>
    <dbReference type="NCBI Taxonomy" id="659595"/>
    <lineage>
        <taxon>Bacteria</taxon>
        <taxon>Pseudomonadati</taxon>
        <taxon>Pseudomonadota</taxon>
        <taxon>Gammaproteobacteria</taxon>
        <taxon>Lysobacterales</taxon>
        <taxon>Lysobacteraceae</taxon>
        <taxon>Chiayiivirga</taxon>
    </lineage>
</organism>
<dbReference type="InterPro" id="IPR038765">
    <property type="entry name" value="Papain-like_cys_pep_sf"/>
</dbReference>
<evidence type="ECO:0000256" key="1">
    <source>
        <dbReference type="SAM" id="MobiDB-lite"/>
    </source>
</evidence>
<evidence type="ECO:0000313" key="3">
    <source>
        <dbReference type="EMBL" id="MBB5207088.1"/>
    </source>
</evidence>
<dbReference type="RefSeq" id="WP_183959602.1">
    <property type="nucleotide sequence ID" value="NZ_JACHHP010000001.1"/>
</dbReference>
<dbReference type="Gene3D" id="3.10.620.30">
    <property type="match status" value="1"/>
</dbReference>